<keyword evidence="2" id="KW-1185">Reference proteome</keyword>
<reference evidence="2" key="1">
    <citation type="journal article" date="2023" name="Front. Plant Sci.">
        <title>Chromosomal-level genome assembly of Melastoma candidum provides insights into trichome evolution.</title>
        <authorList>
            <person name="Zhong Y."/>
            <person name="Wu W."/>
            <person name="Sun C."/>
            <person name="Zou P."/>
            <person name="Liu Y."/>
            <person name="Dai S."/>
            <person name="Zhou R."/>
        </authorList>
    </citation>
    <scope>NUCLEOTIDE SEQUENCE [LARGE SCALE GENOMIC DNA]</scope>
</reference>
<comment type="caution">
    <text evidence="1">The sequence shown here is derived from an EMBL/GenBank/DDBJ whole genome shotgun (WGS) entry which is preliminary data.</text>
</comment>
<dbReference type="Proteomes" id="UP001057402">
    <property type="component" value="Chromosome 7"/>
</dbReference>
<name>A0ACB9NTG2_9MYRT</name>
<protein>
    <submittedName>
        <fullName evidence="1">Uncharacterized protein</fullName>
    </submittedName>
</protein>
<evidence type="ECO:0000313" key="2">
    <source>
        <dbReference type="Proteomes" id="UP001057402"/>
    </source>
</evidence>
<sequence length="298" mass="32340">MGLACCVAAKGTTLPSQTSTEAINRVVIYSPSWSFRWDNRRRVAGEIDDPYDPPEGNTGHPPVPTKESLLQGRGYVSDGRSQVANEGTPISQRSPIHDVIGVRSLTLSSDLSCTSNNSAELKSVPSPESTVPKKSFASTLSSFPKPRAETLSLHIDSFPPNPASSLGQRSPVHQLPGDSEGRTPEMKSPCSNSISEGRPSFVFSPCSNGFSTGSQGDFSDGWSMRTFSELVASSKREREAELKSRSHKIFKMQAVNGFFSGELKSFGYGKVPRSEASSTLKPFLSRRFSLRPKWGMSL</sequence>
<organism evidence="1 2">
    <name type="scientific">Melastoma candidum</name>
    <dbReference type="NCBI Taxonomy" id="119954"/>
    <lineage>
        <taxon>Eukaryota</taxon>
        <taxon>Viridiplantae</taxon>
        <taxon>Streptophyta</taxon>
        <taxon>Embryophyta</taxon>
        <taxon>Tracheophyta</taxon>
        <taxon>Spermatophyta</taxon>
        <taxon>Magnoliopsida</taxon>
        <taxon>eudicotyledons</taxon>
        <taxon>Gunneridae</taxon>
        <taxon>Pentapetalae</taxon>
        <taxon>rosids</taxon>
        <taxon>malvids</taxon>
        <taxon>Myrtales</taxon>
        <taxon>Melastomataceae</taxon>
        <taxon>Melastomatoideae</taxon>
        <taxon>Melastomateae</taxon>
        <taxon>Melastoma</taxon>
    </lineage>
</organism>
<proteinExistence type="predicted"/>
<gene>
    <name evidence="1" type="ORF">MLD38_024782</name>
</gene>
<evidence type="ECO:0000313" key="1">
    <source>
        <dbReference type="EMBL" id="KAI4339897.1"/>
    </source>
</evidence>
<dbReference type="EMBL" id="CM042886">
    <property type="protein sequence ID" value="KAI4339897.1"/>
    <property type="molecule type" value="Genomic_DNA"/>
</dbReference>
<accession>A0ACB9NTG2</accession>